<sequence length="270" mass="28958">MTSRACTAAITSHSDHVTDHARARRTAALVHLVELSAAARAITAEPLAPPVLATPSPRPGEAAARTVCATAAAAAKVSAPLRGSHVALALARRQGTVTPKSECCGIHELQLECSRSGYSRARAWADCREKAVASRPNLPRTPRASTSSLQRRATANSGYAWRRLRFAACSSAVPGTGAWAPCHKGSPFASTSMRRPSARGTSIFMSREKTLVASVHWLRGRLAPRPFPTLPRAFREHRQWDTQYGGHPRHRVHLHTGTAVARVARAAAIV</sequence>
<proteinExistence type="predicted"/>
<name>A0A1Q9CXK6_SYMMI</name>
<comment type="caution">
    <text evidence="1">The sequence shown here is derived from an EMBL/GenBank/DDBJ whole genome shotgun (WGS) entry which is preliminary data.</text>
</comment>
<dbReference type="OrthoDB" id="10285549at2759"/>
<gene>
    <name evidence="1" type="ORF">AK812_SmicGene31135</name>
</gene>
<accession>A0A1Q9CXK6</accession>
<dbReference type="EMBL" id="LSRX01000852">
    <property type="protein sequence ID" value="OLP87625.1"/>
    <property type="molecule type" value="Genomic_DNA"/>
</dbReference>
<dbReference type="AlphaFoldDB" id="A0A1Q9CXK6"/>
<evidence type="ECO:0000313" key="1">
    <source>
        <dbReference type="EMBL" id="OLP87625.1"/>
    </source>
</evidence>
<dbReference type="Proteomes" id="UP000186817">
    <property type="component" value="Unassembled WGS sequence"/>
</dbReference>
<organism evidence="1 2">
    <name type="scientific">Symbiodinium microadriaticum</name>
    <name type="common">Dinoflagellate</name>
    <name type="synonym">Zooxanthella microadriatica</name>
    <dbReference type="NCBI Taxonomy" id="2951"/>
    <lineage>
        <taxon>Eukaryota</taxon>
        <taxon>Sar</taxon>
        <taxon>Alveolata</taxon>
        <taxon>Dinophyceae</taxon>
        <taxon>Suessiales</taxon>
        <taxon>Symbiodiniaceae</taxon>
        <taxon>Symbiodinium</taxon>
    </lineage>
</organism>
<protein>
    <submittedName>
        <fullName evidence="1">Uncharacterized protein</fullName>
    </submittedName>
</protein>
<reference evidence="1 2" key="1">
    <citation type="submission" date="2016-02" db="EMBL/GenBank/DDBJ databases">
        <title>Genome analysis of coral dinoflagellate symbionts highlights evolutionary adaptations to a symbiotic lifestyle.</title>
        <authorList>
            <person name="Aranda M."/>
            <person name="Li Y."/>
            <person name="Liew Y.J."/>
            <person name="Baumgarten S."/>
            <person name="Simakov O."/>
            <person name="Wilson M."/>
            <person name="Piel J."/>
            <person name="Ashoor H."/>
            <person name="Bougouffa S."/>
            <person name="Bajic V.B."/>
            <person name="Ryu T."/>
            <person name="Ravasi T."/>
            <person name="Bayer T."/>
            <person name="Micklem G."/>
            <person name="Kim H."/>
            <person name="Bhak J."/>
            <person name="Lajeunesse T.C."/>
            <person name="Voolstra C.R."/>
        </authorList>
    </citation>
    <scope>NUCLEOTIDE SEQUENCE [LARGE SCALE GENOMIC DNA]</scope>
    <source>
        <strain evidence="1 2">CCMP2467</strain>
    </source>
</reference>
<keyword evidence="2" id="KW-1185">Reference proteome</keyword>
<evidence type="ECO:0000313" key="2">
    <source>
        <dbReference type="Proteomes" id="UP000186817"/>
    </source>
</evidence>